<name>A0ABV0YX84_9TELE</name>
<evidence type="ECO:0000313" key="2">
    <source>
        <dbReference type="Proteomes" id="UP001469553"/>
    </source>
</evidence>
<accession>A0ABV0YX84</accession>
<reference evidence="1 2" key="1">
    <citation type="submission" date="2021-06" db="EMBL/GenBank/DDBJ databases">
        <authorList>
            <person name="Palmer J.M."/>
        </authorList>
    </citation>
    <scope>NUCLEOTIDE SEQUENCE [LARGE SCALE GENOMIC DNA]</scope>
    <source>
        <strain evidence="1 2">AS_MEX2019</strain>
        <tissue evidence="1">Muscle</tissue>
    </source>
</reference>
<sequence length="120" mass="13590">MSAYQAMDHLIRFLKAGTSVQQHLDKIMQQTQPYLLAQGSTQSSVHAFFIVIDKYAIPCKATCSVGALDELFKAYYVFCTAYSSSLTNFFTYLQTTIYNIDVGETKETPRVAELRARVLR</sequence>
<protein>
    <submittedName>
        <fullName evidence="1">Uncharacterized protein</fullName>
    </submittedName>
</protein>
<dbReference type="EMBL" id="JAHRIP010047061">
    <property type="protein sequence ID" value="MEQ2298051.1"/>
    <property type="molecule type" value="Genomic_DNA"/>
</dbReference>
<proteinExistence type="predicted"/>
<gene>
    <name evidence="1" type="ORF">AMECASPLE_001159</name>
</gene>
<keyword evidence="2" id="KW-1185">Reference proteome</keyword>
<dbReference type="Proteomes" id="UP001469553">
    <property type="component" value="Unassembled WGS sequence"/>
</dbReference>
<organism evidence="1 2">
    <name type="scientific">Ameca splendens</name>
    <dbReference type="NCBI Taxonomy" id="208324"/>
    <lineage>
        <taxon>Eukaryota</taxon>
        <taxon>Metazoa</taxon>
        <taxon>Chordata</taxon>
        <taxon>Craniata</taxon>
        <taxon>Vertebrata</taxon>
        <taxon>Euteleostomi</taxon>
        <taxon>Actinopterygii</taxon>
        <taxon>Neopterygii</taxon>
        <taxon>Teleostei</taxon>
        <taxon>Neoteleostei</taxon>
        <taxon>Acanthomorphata</taxon>
        <taxon>Ovalentaria</taxon>
        <taxon>Atherinomorphae</taxon>
        <taxon>Cyprinodontiformes</taxon>
        <taxon>Goodeidae</taxon>
        <taxon>Ameca</taxon>
    </lineage>
</organism>
<evidence type="ECO:0000313" key="1">
    <source>
        <dbReference type="EMBL" id="MEQ2298051.1"/>
    </source>
</evidence>
<comment type="caution">
    <text evidence="1">The sequence shown here is derived from an EMBL/GenBank/DDBJ whole genome shotgun (WGS) entry which is preliminary data.</text>
</comment>